<dbReference type="PIRSF" id="PIRSF001589">
    <property type="entry name" value="Asn_synthetase_glu-h"/>
    <property type="match status" value="1"/>
</dbReference>
<dbReference type="PANTHER" id="PTHR43284:SF1">
    <property type="entry name" value="ASPARAGINE SYNTHETASE"/>
    <property type="match status" value="1"/>
</dbReference>
<feature type="binding site" evidence="9">
    <location>
        <begin position="359"/>
        <end position="360"/>
    </location>
    <ligand>
        <name>ATP</name>
        <dbReference type="ChEBI" id="CHEBI:30616"/>
    </ligand>
</feature>
<proteinExistence type="inferred from homology"/>
<dbReference type="InterPro" id="IPR001962">
    <property type="entry name" value="Asn_synthase"/>
</dbReference>
<dbReference type="SUPFAM" id="SSF52402">
    <property type="entry name" value="Adenine nucleotide alpha hydrolases-like"/>
    <property type="match status" value="1"/>
</dbReference>
<dbReference type="EMBL" id="QKSB01000004">
    <property type="protein sequence ID" value="PZE17263.1"/>
    <property type="molecule type" value="Genomic_DNA"/>
</dbReference>
<dbReference type="InterPro" id="IPR017932">
    <property type="entry name" value="GATase_2_dom"/>
</dbReference>
<dbReference type="PROSITE" id="PS51278">
    <property type="entry name" value="GATASE_TYPE_2"/>
    <property type="match status" value="1"/>
</dbReference>
<comment type="similarity">
    <text evidence="2">Belongs to the asparagine synthetase family.</text>
</comment>
<evidence type="ECO:0000256" key="2">
    <source>
        <dbReference type="ARBA" id="ARBA00005752"/>
    </source>
</evidence>
<dbReference type="CDD" id="cd01991">
    <property type="entry name" value="Asn_synthase_B_C"/>
    <property type="match status" value="1"/>
</dbReference>
<protein>
    <recommendedName>
        <fullName evidence="3">asparagine synthase (glutamine-hydrolyzing)</fullName>
        <ecNumber evidence="3">6.3.5.4</ecNumber>
    </recommendedName>
</protein>
<keyword evidence="5 9" id="KW-0067">ATP-binding</keyword>
<reference evidence="11 12" key="1">
    <citation type="submission" date="2018-06" db="EMBL/GenBank/DDBJ databases">
        <title>The draft genome sequence of Crocinitomix sp. SM1701.</title>
        <authorList>
            <person name="Zhang X."/>
        </authorList>
    </citation>
    <scope>NUCLEOTIDE SEQUENCE [LARGE SCALE GENOMIC DNA]</scope>
    <source>
        <strain evidence="11 12">SM1701</strain>
    </source>
</reference>
<feature type="domain" description="Glutamine amidotransferase type-2" evidence="10">
    <location>
        <begin position="2"/>
        <end position="211"/>
    </location>
</feature>
<keyword evidence="4 9" id="KW-0547">Nucleotide-binding</keyword>
<evidence type="ECO:0000313" key="12">
    <source>
        <dbReference type="Proteomes" id="UP000249248"/>
    </source>
</evidence>
<dbReference type="Gene3D" id="3.60.20.10">
    <property type="entry name" value="Glutamine Phosphoribosylpyrophosphate, subunit 1, domain 1"/>
    <property type="match status" value="1"/>
</dbReference>
<comment type="caution">
    <text evidence="11">The sequence shown here is derived from an EMBL/GenBank/DDBJ whole genome shotgun (WGS) entry which is preliminary data.</text>
</comment>
<gene>
    <name evidence="11" type="primary">asnB</name>
    <name evidence="11" type="ORF">DNU06_08290</name>
</gene>
<evidence type="ECO:0000256" key="1">
    <source>
        <dbReference type="ARBA" id="ARBA00005187"/>
    </source>
</evidence>
<evidence type="ECO:0000256" key="3">
    <source>
        <dbReference type="ARBA" id="ARBA00012737"/>
    </source>
</evidence>
<evidence type="ECO:0000256" key="9">
    <source>
        <dbReference type="PIRSR" id="PIRSR001589-2"/>
    </source>
</evidence>
<dbReference type="InterPro" id="IPR014729">
    <property type="entry name" value="Rossmann-like_a/b/a_fold"/>
</dbReference>
<dbReference type="NCBIfam" id="TIGR01536">
    <property type="entry name" value="asn_synth_AEB"/>
    <property type="match status" value="1"/>
</dbReference>
<evidence type="ECO:0000256" key="7">
    <source>
        <dbReference type="ARBA" id="ARBA00048741"/>
    </source>
</evidence>
<dbReference type="EC" id="6.3.5.4" evidence="3"/>
<evidence type="ECO:0000256" key="5">
    <source>
        <dbReference type="ARBA" id="ARBA00022840"/>
    </source>
</evidence>
<dbReference type="Pfam" id="PF00733">
    <property type="entry name" value="Asn_synthase"/>
    <property type="match status" value="1"/>
</dbReference>
<dbReference type="InterPro" id="IPR029055">
    <property type="entry name" value="Ntn_hydrolases_N"/>
</dbReference>
<keyword evidence="8" id="KW-0061">Asparagine biosynthesis</keyword>
<dbReference type="GO" id="GO:0005829">
    <property type="term" value="C:cytosol"/>
    <property type="evidence" value="ECO:0007669"/>
    <property type="project" value="TreeGrafter"/>
</dbReference>
<dbReference type="GO" id="GO:0004066">
    <property type="term" value="F:asparagine synthase (glutamine-hydrolyzing) activity"/>
    <property type="evidence" value="ECO:0007669"/>
    <property type="project" value="UniProtKB-EC"/>
</dbReference>
<dbReference type="CDD" id="cd00712">
    <property type="entry name" value="AsnB"/>
    <property type="match status" value="1"/>
</dbReference>
<dbReference type="SUPFAM" id="SSF56235">
    <property type="entry name" value="N-terminal nucleophile aminohydrolases (Ntn hydrolases)"/>
    <property type="match status" value="1"/>
</dbReference>
<dbReference type="Proteomes" id="UP000249248">
    <property type="component" value="Unassembled WGS sequence"/>
</dbReference>
<feature type="binding site" evidence="9">
    <location>
        <position position="98"/>
    </location>
    <ligand>
        <name>L-glutamine</name>
        <dbReference type="ChEBI" id="CHEBI:58359"/>
    </ligand>
</feature>
<feature type="active site" description="For GATase activity" evidence="8">
    <location>
        <position position="2"/>
    </location>
</feature>
<dbReference type="RefSeq" id="WP_111062788.1">
    <property type="nucleotide sequence ID" value="NZ_JBHUCU010000016.1"/>
</dbReference>
<accession>A0A2W1NDS7</accession>
<dbReference type="OrthoDB" id="9763290at2"/>
<evidence type="ECO:0000256" key="6">
    <source>
        <dbReference type="ARBA" id="ARBA00022962"/>
    </source>
</evidence>
<dbReference type="Gene3D" id="3.40.50.620">
    <property type="entry name" value="HUPs"/>
    <property type="match status" value="1"/>
</dbReference>
<dbReference type="InterPro" id="IPR006426">
    <property type="entry name" value="Asn_synth_AEB"/>
</dbReference>
<dbReference type="AlphaFoldDB" id="A0A2W1NDS7"/>
<keyword evidence="12" id="KW-1185">Reference proteome</keyword>
<comment type="pathway">
    <text evidence="1">Amino-acid biosynthesis; L-asparagine biosynthesis; L-asparagine from L-aspartate (L-Gln route): step 1/1.</text>
</comment>
<evidence type="ECO:0000256" key="4">
    <source>
        <dbReference type="ARBA" id="ARBA00022741"/>
    </source>
</evidence>
<dbReference type="InterPro" id="IPR033738">
    <property type="entry name" value="AsnB_N"/>
</dbReference>
<sequence length="624" mass="71762">MCGINGIYKFSGIDYEASIIQKMNDTMAHRGPNAEGVFQDQFIHLGHRRLSIIDTSDRANQPFLSNDERYVLVFNGEIYNYQAIKAKLPDYPFKTNSDTEVVIAAYMAWGKACVNEFNGMFAFAIWDKQDKSLFIARDRIGIKPLYYCLDQEQLIFSSSLKSILSTGLIKKKIDKNGLVDYLRFQTVHAPYTIIENVYSLLPGQYMFFNEEKEEIKTYWDPTTVPGIPKQNRTETIIQIQTKLNEAVDKRLMSDVPFGAFLSGGIDSSIIVALMAKQREEKIDTFSVVFKEDEFSEGKFAKEIAKKYKTNHHEIELEADYFKSLIPEALSFLDHPSGDGLNTYVVSKETKQAGVSMALSGLGGDELFGGYSIFNQIPNLQKNKWLGSFPNYARKQVGYVYDAIKRDVASGKIKELLKQEYFDTEYVYQYYRQVLMDNQISGLIKTNKLPLNRTFEIAHEHIGYQKSGWGLPALSRISVAEMRTYMSNVLLRDTDQMSMASALEVRVPFLDHEFVEYVLRIPDDIKSPSTPKKLLVDAFIDDLPESIYNRKKMGFVLPYEKWMKNELKSFCETNLNQLKNNPNFKANGIDNLWKRFLKNDKRVTWSRIWPLVILGHWMTINGIEG</sequence>
<keyword evidence="8" id="KW-0028">Amino-acid biosynthesis</keyword>
<comment type="catalytic activity">
    <reaction evidence="7">
        <text>L-aspartate + L-glutamine + ATP + H2O = L-asparagine + L-glutamate + AMP + diphosphate + H(+)</text>
        <dbReference type="Rhea" id="RHEA:12228"/>
        <dbReference type="ChEBI" id="CHEBI:15377"/>
        <dbReference type="ChEBI" id="CHEBI:15378"/>
        <dbReference type="ChEBI" id="CHEBI:29985"/>
        <dbReference type="ChEBI" id="CHEBI:29991"/>
        <dbReference type="ChEBI" id="CHEBI:30616"/>
        <dbReference type="ChEBI" id="CHEBI:33019"/>
        <dbReference type="ChEBI" id="CHEBI:58048"/>
        <dbReference type="ChEBI" id="CHEBI:58359"/>
        <dbReference type="ChEBI" id="CHEBI:456215"/>
        <dbReference type="EC" id="6.3.5.4"/>
    </reaction>
</comment>
<evidence type="ECO:0000313" key="11">
    <source>
        <dbReference type="EMBL" id="PZE17263.1"/>
    </source>
</evidence>
<feature type="binding site" evidence="9">
    <location>
        <position position="287"/>
    </location>
    <ligand>
        <name>ATP</name>
        <dbReference type="ChEBI" id="CHEBI:30616"/>
    </ligand>
</feature>
<dbReference type="InterPro" id="IPR051786">
    <property type="entry name" value="ASN_synthetase/amidase"/>
</dbReference>
<dbReference type="PANTHER" id="PTHR43284">
    <property type="entry name" value="ASPARAGINE SYNTHETASE (GLUTAMINE-HYDROLYZING)"/>
    <property type="match status" value="1"/>
</dbReference>
<keyword evidence="6 8" id="KW-0315">Glutamine amidotransferase</keyword>
<evidence type="ECO:0000256" key="8">
    <source>
        <dbReference type="PIRSR" id="PIRSR001589-1"/>
    </source>
</evidence>
<dbReference type="GO" id="GO:0005524">
    <property type="term" value="F:ATP binding"/>
    <property type="evidence" value="ECO:0007669"/>
    <property type="project" value="UniProtKB-KW"/>
</dbReference>
<dbReference type="GO" id="GO:0006529">
    <property type="term" value="P:asparagine biosynthetic process"/>
    <property type="evidence" value="ECO:0007669"/>
    <property type="project" value="UniProtKB-KW"/>
</dbReference>
<organism evidence="11 12">
    <name type="scientific">Putridiphycobacter roseus</name>
    <dbReference type="NCBI Taxonomy" id="2219161"/>
    <lineage>
        <taxon>Bacteria</taxon>
        <taxon>Pseudomonadati</taxon>
        <taxon>Bacteroidota</taxon>
        <taxon>Flavobacteriia</taxon>
        <taxon>Flavobacteriales</taxon>
        <taxon>Crocinitomicaceae</taxon>
        <taxon>Putridiphycobacter</taxon>
    </lineage>
</organism>
<dbReference type="Pfam" id="PF13537">
    <property type="entry name" value="GATase_7"/>
    <property type="match status" value="1"/>
</dbReference>
<name>A0A2W1NDS7_9FLAO</name>
<evidence type="ECO:0000259" key="10">
    <source>
        <dbReference type="PROSITE" id="PS51278"/>
    </source>
</evidence>